<feature type="transmembrane region" description="Helical" evidence="5">
    <location>
        <begin position="337"/>
        <end position="358"/>
    </location>
</feature>
<evidence type="ECO:0000313" key="8">
    <source>
        <dbReference type="Proteomes" id="UP000636458"/>
    </source>
</evidence>
<keyword evidence="7" id="KW-0436">Ligase</keyword>
<comment type="subcellular location">
    <subcellularLocation>
        <location evidence="1">Membrane</location>
        <topology evidence="1">Multi-pass membrane protein</topology>
    </subcellularLocation>
</comment>
<dbReference type="Pfam" id="PF04932">
    <property type="entry name" value="Wzy_C"/>
    <property type="match status" value="1"/>
</dbReference>
<feature type="domain" description="O-antigen ligase-related" evidence="6">
    <location>
        <begin position="209"/>
        <end position="350"/>
    </location>
</feature>
<evidence type="ECO:0000256" key="2">
    <source>
        <dbReference type="ARBA" id="ARBA00022692"/>
    </source>
</evidence>
<feature type="transmembrane region" description="Helical" evidence="5">
    <location>
        <begin position="254"/>
        <end position="271"/>
    </location>
</feature>
<accession>A0A934SJI1</accession>
<keyword evidence="8" id="KW-1185">Reference proteome</keyword>
<feature type="transmembrane region" description="Helical" evidence="5">
    <location>
        <begin position="72"/>
        <end position="93"/>
    </location>
</feature>
<evidence type="ECO:0000259" key="6">
    <source>
        <dbReference type="Pfam" id="PF04932"/>
    </source>
</evidence>
<dbReference type="PANTHER" id="PTHR37422">
    <property type="entry name" value="TEICHURONIC ACID BIOSYNTHESIS PROTEIN TUAE"/>
    <property type="match status" value="1"/>
</dbReference>
<evidence type="ECO:0000256" key="5">
    <source>
        <dbReference type="SAM" id="Phobius"/>
    </source>
</evidence>
<keyword evidence="3 5" id="KW-1133">Transmembrane helix</keyword>
<comment type="caution">
    <text evidence="7">The sequence shown here is derived from an EMBL/GenBank/DDBJ whole genome shotgun (WGS) entry which is preliminary data.</text>
</comment>
<proteinExistence type="predicted"/>
<dbReference type="PANTHER" id="PTHR37422:SF13">
    <property type="entry name" value="LIPOPOLYSACCHARIDE BIOSYNTHESIS PROTEIN PA4999-RELATED"/>
    <property type="match status" value="1"/>
</dbReference>
<dbReference type="GO" id="GO:0016020">
    <property type="term" value="C:membrane"/>
    <property type="evidence" value="ECO:0007669"/>
    <property type="project" value="UniProtKB-SubCell"/>
</dbReference>
<dbReference type="EMBL" id="JAEPES010000001">
    <property type="protein sequence ID" value="MBK4346436.1"/>
    <property type="molecule type" value="Genomic_DNA"/>
</dbReference>
<dbReference type="AlphaFoldDB" id="A0A934SJI1"/>
<keyword evidence="4 5" id="KW-0472">Membrane</keyword>
<reference evidence="7" key="1">
    <citation type="submission" date="2021-01" db="EMBL/GenBank/DDBJ databases">
        <title>Lacisediminihabitans sp. nov. strain G11-30, isolated from Antarctic Soil.</title>
        <authorList>
            <person name="Li J."/>
        </authorList>
    </citation>
    <scope>NUCLEOTIDE SEQUENCE</scope>
    <source>
        <strain evidence="7">G11-30</strain>
    </source>
</reference>
<feature type="transmembrane region" description="Helical" evidence="5">
    <location>
        <begin position="370"/>
        <end position="388"/>
    </location>
</feature>
<feature type="transmembrane region" description="Helical" evidence="5">
    <location>
        <begin position="99"/>
        <end position="120"/>
    </location>
</feature>
<dbReference type="GO" id="GO:0016874">
    <property type="term" value="F:ligase activity"/>
    <property type="evidence" value="ECO:0007669"/>
    <property type="project" value="UniProtKB-KW"/>
</dbReference>
<protein>
    <submittedName>
        <fullName evidence="7">O-antigen ligase family protein</fullName>
    </submittedName>
</protein>
<evidence type="ECO:0000313" key="7">
    <source>
        <dbReference type="EMBL" id="MBK4346436.1"/>
    </source>
</evidence>
<dbReference type="InterPro" id="IPR007016">
    <property type="entry name" value="O-antigen_ligase-rel_domated"/>
</dbReference>
<evidence type="ECO:0000256" key="3">
    <source>
        <dbReference type="ARBA" id="ARBA00022989"/>
    </source>
</evidence>
<name>A0A934SJI1_9MICO</name>
<dbReference type="RefSeq" id="WP_200554767.1">
    <property type="nucleotide sequence ID" value="NZ_JAEPES010000001.1"/>
</dbReference>
<feature type="transmembrane region" description="Helical" evidence="5">
    <location>
        <begin position="172"/>
        <end position="194"/>
    </location>
</feature>
<dbReference type="InterPro" id="IPR051533">
    <property type="entry name" value="WaaL-like"/>
</dbReference>
<dbReference type="Proteomes" id="UP000636458">
    <property type="component" value="Unassembled WGS sequence"/>
</dbReference>
<feature type="transmembrane region" description="Helical" evidence="5">
    <location>
        <begin position="45"/>
        <end position="65"/>
    </location>
</feature>
<gene>
    <name evidence="7" type="ORF">IV501_02205</name>
</gene>
<feature type="transmembrane region" description="Helical" evidence="5">
    <location>
        <begin position="225"/>
        <end position="242"/>
    </location>
</feature>
<evidence type="ECO:0000256" key="1">
    <source>
        <dbReference type="ARBA" id="ARBA00004141"/>
    </source>
</evidence>
<feature type="transmembrane region" description="Helical" evidence="5">
    <location>
        <begin position="201"/>
        <end position="219"/>
    </location>
</feature>
<feature type="transmembrane region" description="Helical" evidence="5">
    <location>
        <begin position="132"/>
        <end position="152"/>
    </location>
</feature>
<keyword evidence="2 5" id="KW-0812">Transmembrane</keyword>
<evidence type="ECO:0000256" key="4">
    <source>
        <dbReference type="ARBA" id="ARBA00023136"/>
    </source>
</evidence>
<organism evidence="7 8">
    <name type="scientific">Lacisediminihabitans changchengi</name>
    <dbReference type="NCBI Taxonomy" id="2787634"/>
    <lineage>
        <taxon>Bacteria</taxon>
        <taxon>Bacillati</taxon>
        <taxon>Actinomycetota</taxon>
        <taxon>Actinomycetes</taxon>
        <taxon>Micrococcales</taxon>
        <taxon>Microbacteriaceae</taxon>
        <taxon>Lacisediminihabitans</taxon>
    </lineage>
</organism>
<sequence length="429" mass="46281">MSSPAPSALDVAEHFFASPRLSSALTLVIVASELAAVLARDLIGWPGALAVLGGLVVLASLSLLAQRHMIEWNGLLPISLMVFVGWAAVSVFWSQYQWASLGSILYFGAVSLLGIYVALVRDTIQIARAFGDVLRAALLLSLALEIFSGVLIDTPLPFLGVAGHLADLGPIQGIFGGRNHLGVIALIAIVTFGLELRTKSVRRGTAIASLVLAGALLLLSRSPVAIGTMVIVALATLALFGIRQLPPQRKRIGQVALLVLAIVATILAWAYRTPVINAFAASSELSKRLRLWQQIRLLNPLHELEGWGWIGQWRRSIPPYSNIVDAPTSGLNAYLDVWLQIGLIGLLLFVGLLGLAFIRSWLLASRQRSVVYAWPALVLVVLAVSSLAESSILVEFGWLTFVVCSVKAARELSWRRAFAETMSPRPLEE</sequence>